<feature type="transmembrane region" description="Helical" evidence="1">
    <location>
        <begin position="99"/>
        <end position="118"/>
    </location>
</feature>
<accession>A0A847D2L6</accession>
<name>A0A847D2L6_9BACT</name>
<dbReference type="EMBL" id="JAAZBX010000024">
    <property type="protein sequence ID" value="NLD25723.1"/>
    <property type="molecule type" value="Genomic_DNA"/>
</dbReference>
<dbReference type="AlphaFoldDB" id="A0A847D2L6"/>
<evidence type="ECO:0000256" key="1">
    <source>
        <dbReference type="SAM" id="Phobius"/>
    </source>
</evidence>
<evidence type="ECO:0000313" key="3">
    <source>
        <dbReference type="Proteomes" id="UP000545876"/>
    </source>
</evidence>
<proteinExistence type="predicted"/>
<evidence type="ECO:0008006" key="4">
    <source>
        <dbReference type="Google" id="ProtNLM"/>
    </source>
</evidence>
<keyword evidence="1" id="KW-0812">Transmembrane</keyword>
<gene>
    <name evidence="2" type="ORF">GX656_03765</name>
</gene>
<feature type="non-terminal residue" evidence="2">
    <location>
        <position position="1"/>
    </location>
</feature>
<sequence>YGVAITLSGVDAEIVVSASAPEVVGTPIPVQDQGQIIVIETLMPTATPTATPLPTAMPTAVVEAVETTDEPAEPTAVLAVGGDVDSGSEQESEEQGNGSLWWVLALPLVIIAGIVVITRRKQVNRPDHTDSTGGQNEG</sequence>
<keyword evidence="1" id="KW-1133">Transmembrane helix</keyword>
<evidence type="ECO:0000313" key="2">
    <source>
        <dbReference type="EMBL" id="NLD25723.1"/>
    </source>
</evidence>
<comment type="caution">
    <text evidence="2">The sequence shown here is derived from an EMBL/GenBank/DDBJ whole genome shotgun (WGS) entry which is preliminary data.</text>
</comment>
<keyword evidence="1" id="KW-0472">Membrane</keyword>
<dbReference type="Proteomes" id="UP000545876">
    <property type="component" value="Unassembled WGS sequence"/>
</dbReference>
<protein>
    <recommendedName>
        <fullName evidence="4">LPXTG cell wall anchor domain-containing protein</fullName>
    </recommendedName>
</protein>
<reference evidence="2 3" key="1">
    <citation type="journal article" date="2020" name="Biotechnol. Biofuels">
        <title>New insights from the biogas microbiome by comprehensive genome-resolved metagenomics of nearly 1600 species originating from multiple anaerobic digesters.</title>
        <authorList>
            <person name="Campanaro S."/>
            <person name="Treu L."/>
            <person name="Rodriguez-R L.M."/>
            <person name="Kovalovszki A."/>
            <person name="Ziels R.M."/>
            <person name="Maus I."/>
            <person name="Zhu X."/>
            <person name="Kougias P.G."/>
            <person name="Basile A."/>
            <person name="Luo G."/>
            <person name="Schluter A."/>
            <person name="Konstantinidis K.T."/>
            <person name="Angelidaki I."/>
        </authorList>
    </citation>
    <scope>NUCLEOTIDE SEQUENCE [LARGE SCALE GENOMIC DNA]</scope>
    <source>
        <strain evidence="2">AS06rmzACSIP_65</strain>
    </source>
</reference>
<organism evidence="2 3">
    <name type="scientific">Candidatus Dojkabacteria bacterium</name>
    <dbReference type="NCBI Taxonomy" id="2099670"/>
    <lineage>
        <taxon>Bacteria</taxon>
        <taxon>Candidatus Dojkabacteria</taxon>
    </lineage>
</organism>